<feature type="transmembrane region" description="Helical" evidence="1">
    <location>
        <begin position="415"/>
        <end position="433"/>
    </location>
</feature>
<keyword evidence="1" id="KW-1133">Transmembrane helix</keyword>
<evidence type="ECO:0000256" key="1">
    <source>
        <dbReference type="SAM" id="Phobius"/>
    </source>
</evidence>
<feature type="transmembrane region" description="Helical" evidence="1">
    <location>
        <begin position="199"/>
        <end position="216"/>
    </location>
</feature>
<evidence type="ECO:0000313" key="3">
    <source>
        <dbReference type="Proteomes" id="UP000215413"/>
    </source>
</evidence>
<keyword evidence="1" id="KW-0472">Membrane</keyword>
<feature type="transmembrane region" description="Helical" evidence="1">
    <location>
        <begin position="95"/>
        <end position="114"/>
    </location>
</feature>
<proteinExistence type="predicted"/>
<feature type="transmembrane region" description="Helical" evidence="1">
    <location>
        <begin position="351"/>
        <end position="371"/>
    </location>
</feature>
<dbReference type="RefSeq" id="WP_094206344.1">
    <property type="nucleotide sequence ID" value="NZ_NDYC01000043.1"/>
</dbReference>
<name>A0A233V2B0_FINMA</name>
<feature type="transmembrane region" description="Helical" evidence="1">
    <location>
        <begin position="439"/>
        <end position="456"/>
    </location>
</feature>
<organism evidence="2 3">
    <name type="scientific">Finegoldia magna</name>
    <name type="common">Peptostreptococcus magnus</name>
    <dbReference type="NCBI Taxonomy" id="1260"/>
    <lineage>
        <taxon>Bacteria</taxon>
        <taxon>Bacillati</taxon>
        <taxon>Bacillota</taxon>
        <taxon>Tissierellia</taxon>
        <taxon>Tissierellales</taxon>
        <taxon>Peptoniphilaceae</taxon>
        <taxon>Finegoldia</taxon>
    </lineage>
</organism>
<feature type="transmembrane region" description="Helical" evidence="1">
    <location>
        <begin position="504"/>
        <end position="525"/>
    </location>
</feature>
<reference evidence="3" key="1">
    <citation type="submission" date="2017-04" db="EMBL/GenBank/DDBJ databases">
        <title>Finegoldia magna isolated from orthopedic joint implant-associated infections.</title>
        <authorList>
            <person name="Bjorklund S."/>
            <person name="Bruggemann H."/>
            <person name="Jensen A."/>
            <person name="Hellmark B."/>
            <person name="Soderquist B."/>
        </authorList>
    </citation>
    <scope>NUCLEOTIDE SEQUENCE [LARGE SCALE GENOMIC DNA]</scope>
    <source>
        <strain evidence="3">CCUG 54800</strain>
    </source>
</reference>
<dbReference type="Proteomes" id="UP000215413">
    <property type="component" value="Unassembled WGS sequence"/>
</dbReference>
<accession>A0A233V2B0</accession>
<feature type="transmembrane region" description="Helical" evidence="1">
    <location>
        <begin position="321"/>
        <end position="339"/>
    </location>
</feature>
<feature type="transmembrane region" description="Helical" evidence="1">
    <location>
        <begin position="477"/>
        <end position="498"/>
    </location>
</feature>
<feature type="transmembrane region" description="Helical" evidence="1">
    <location>
        <begin position="222"/>
        <end position="247"/>
    </location>
</feature>
<keyword evidence="1" id="KW-0812">Transmembrane</keyword>
<dbReference type="EMBL" id="NDYC01000043">
    <property type="protein sequence ID" value="OXZ26542.1"/>
    <property type="molecule type" value="Genomic_DNA"/>
</dbReference>
<evidence type="ECO:0000313" key="2">
    <source>
        <dbReference type="EMBL" id="OXZ26542.1"/>
    </source>
</evidence>
<dbReference type="AlphaFoldDB" id="A0A233V2B0"/>
<comment type="caution">
    <text evidence="2">The sequence shown here is derived from an EMBL/GenBank/DDBJ whole genome shotgun (WGS) entry which is preliminary data.</text>
</comment>
<gene>
    <name evidence="2" type="ORF">B9N49_08545</name>
</gene>
<protein>
    <submittedName>
        <fullName evidence="2">Uncharacterized protein</fullName>
    </submittedName>
</protein>
<feature type="transmembrane region" description="Helical" evidence="1">
    <location>
        <begin position="135"/>
        <end position="157"/>
    </location>
</feature>
<sequence>MSNYLSTYLRLVMKMKLNQTMYQLRKLSIFKKIIPADIYGNDVLSFGYSAIFYISFVLKTILYKILYCALVYGIATIGTAKIFKGSIQENIMISLFYLSAVIGSMISEFTYVSFDNEDSICVKALKLDAKKYTILQDYLSDISFAISGIIFAIFFAIFDINPMNALNITVFCLGFRKLIKYINILTYSTKSKKHLTENYFCMWAILLLGMGLLVLYSTKSKIFVQIFYSTYALIFGIIAYIVGSIFIHKTEKIRHIARIEITNKSIIDRDNTFKDINTVAYQIDDEKIAQENGKIYDNYNGIEYINKLFRYRFKHKYNKMILIRSGIILAVGVIGFIVLRGLTINPKPSELKILVSVFPIILLYFGIQIAVPESFNRFMFLNMDRYLMKQMIYANKQNIKDTLNFRIKQNLKDNAPTFGLVLLLIISWIFAAKLNTTDLLIKAAVAVIIIYLYQSVKQLYMYMLLQPFTVGLKSKNIVYSILNTFESLLFWAIIFLQIKLNFNIGLVALAICVIYTVVGYFLVLAKGDRTFNLRKS</sequence>